<dbReference type="EMBL" id="GBHO01009087">
    <property type="protein sequence ID" value="JAG34517.1"/>
    <property type="molecule type" value="Transcribed_RNA"/>
</dbReference>
<organism evidence="2">
    <name type="scientific">Lygus hesperus</name>
    <name type="common">Western plant bug</name>
    <dbReference type="NCBI Taxonomy" id="30085"/>
    <lineage>
        <taxon>Eukaryota</taxon>
        <taxon>Metazoa</taxon>
        <taxon>Ecdysozoa</taxon>
        <taxon>Arthropoda</taxon>
        <taxon>Hexapoda</taxon>
        <taxon>Insecta</taxon>
        <taxon>Pterygota</taxon>
        <taxon>Neoptera</taxon>
        <taxon>Paraneoptera</taxon>
        <taxon>Hemiptera</taxon>
        <taxon>Heteroptera</taxon>
        <taxon>Panheteroptera</taxon>
        <taxon>Cimicomorpha</taxon>
        <taxon>Miridae</taxon>
        <taxon>Mirini</taxon>
        <taxon>Lygus</taxon>
    </lineage>
</organism>
<dbReference type="GO" id="GO:0030688">
    <property type="term" value="C:preribosome, small subunit precursor"/>
    <property type="evidence" value="ECO:0007669"/>
    <property type="project" value="TreeGrafter"/>
</dbReference>
<reference evidence="2" key="1">
    <citation type="journal article" date="2014" name="PLoS ONE">
        <title>Transcriptome-Based Identification of ABC Transporters in the Western Tarnished Plant Bug Lygus hesperus.</title>
        <authorList>
            <person name="Hull J.J."/>
            <person name="Chaney K."/>
            <person name="Geib S.M."/>
            <person name="Fabrick J.A."/>
            <person name="Brent C.S."/>
            <person name="Walsh D."/>
            <person name="Lavine L.C."/>
        </authorList>
    </citation>
    <scope>NUCLEOTIDE SEQUENCE</scope>
</reference>
<evidence type="ECO:0000313" key="3">
    <source>
        <dbReference type="EMBL" id="JAQ04219.1"/>
    </source>
</evidence>
<dbReference type="AlphaFoldDB" id="A0A0A9YN81"/>
<dbReference type="SUPFAM" id="SSF144206">
    <property type="entry name" value="NOB1 zinc finger-like"/>
    <property type="match status" value="1"/>
</dbReference>
<dbReference type="Pfam" id="PF08772">
    <property type="entry name" value="Zn_ribbon_NOB1"/>
    <property type="match status" value="1"/>
</dbReference>
<protein>
    <submittedName>
        <fullName evidence="2">20S-pre-rRNA D-site endonuclease nob1</fullName>
    </submittedName>
</protein>
<dbReference type="PANTHER" id="PTHR12814">
    <property type="entry name" value="RNA-BINDING PROTEIN NOB1"/>
    <property type="match status" value="1"/>
</dbReference>
<keyword evidence="2" id="KW-0378">Hydrolase</keyword>
<feature type="domain" description="Nin one binding (NOB1) Zn-ribbon-like" evidence="1">
    <location>
        <begin position="156"/>
        <end position="184"/>
    </location>
</feature>
<dbReference type="EMBL" id="GDHC01014410">
    <property type="protein sequence ID" value="JAQ04219.1"/>
    <property type="molecule type" value="Transcribed_RNA"/>
</dbReference>
<reference evidence="2" key="2">
    <citation type="submission" date="2014-07" db="EMBL/GenBank/DDBJ databases">
        <authorList>
            <person name="Hull J."/>
        </authorList>
    </citation>
    <scope>NUCLEOTIDE SEQUENCE</scope>
</reference>
<gene>
    <name evidence="2" type="primary">nob1_1</name>
    <name evidence="3" type="synonym">nob1</name>
    <name evidence="2" type="ORF">CM83_102010</name>
    <name evidence="3" type="ORF">g.17161</name>
</gene>
<evidence type="ECO:0000313" key="2">
    <source>
        <dbReference type="EMBL" id="JAG34517.1"/>
    </source>
</evidence>
<accession>A0A0A9YN81</accession>
<dbReference type="InterPro" id="IPR036283">
    <property type="entry name" value="NOB1_Zf-like_sf"/>
</dbReference>
<dbReference type="GO" id="GO:0004521">
    <property type="term" value="F:RNA endonuclease activity"/>
    <property type="evidence" value="ECO:0007669"/>
    <property type="project" value="TreeGrafter"/>
</dbReference>
<dbReference type="PANTHER" id="PTHR12814:SF2">
    <property type="entry name" value="RNA-BINDING PROTEIN NOB1"/>
    <property type="match status" value="1"/>
</dbReference>
<name>A0A0A9YN81_LYGHE</name>
<keyword evidence="2" id="KW-0540">Nuclease</keyword>
<sequence length="185" mass="20114">MGWYNEVPRMVKQSREIGTYDSAAAACAPETAEDPALTINFPPLRKWFTLETFVRCVPLELLCEPATNSTADGAAPEVAGTPEDTTTCRAEGEVGSYQDTVAPVTDTGAVGASTTPPAETPSRDGVLCMTGDYTMQNILVRLGLQVLVRDDAARMRRFYNYVMLCYTCRTVTRNMATKFCPMCGG</sequence>
<dbReference type="GO" id="GO:0030490">
    <property type="term" value="P:maturation of SSU-rRNA"/>
    <property type="evidence" value="ECO:0007669"/>
    <property type="project" value="TreeGrafter"/>
</dbReference>
<keyword evidence="2" id="KW-0255">Endonuclease</keyword>
<proteinExistence type="predicted"/>
<evidence type="ECO:0000259" key="1">
    <source>
        <dbReference type="Pfam" id="PF08772"/>
    </source>
</evidence>
<dbReference type="InterPro" id="IPR014881">
    <property type="entry name" value="NOB1_Zn-bd"/>
</dbReference>
<dbReference type="Gene3D" id="6.20.210.10">
    <property type="entry name" value="Nin one binding (NOB1), Zn-ribbon-like"/>
    <property type="match status" value="1"/>
</dbReference>
<reference evidence="3" key="3">
    <citation type="journal article" date="2016" name="Gigascience">
        <title>De novo construction of an expanded transcriptome assembly for the western tarnished plant bug, Lygus hesperus.</title>
        <authorList>
            <person name="Tassone E.E."/>
            <person name="Geib S.M."/>
            <person name="Hall B."/>
            <person name="Fabrick J.A."/>
            <person name="Brent C.S."/>
            <person name="Hull J.J."/>
        </authorList>
    </citation>
    <scope>NUCLEOTIDE SEQUENCE</scope>
</reference>
<dbReference type="InterPro" id="IPR039907">
    <property type="entry name" value="NOB1"/>
</dbReference>